<name>A0A2X4WD29_SALER</name>
<feature type="transmembrane region" description="Helical" evidence="1">
    <location>
        <begin position="21"/>
        <end position="41"/>
    </location>
</feature>
<reference evidence="4 5" key="1">
    <citation type="submission" date="2018-06" db="EMBL/GenBank/DDBJ databases">
        <authorList>
            <consortium name="Pathogen Informatics"/>
            <person name="Doyle S."/>
        </authorList>
    </citation>
    <scope>NUCLEOTIDE SEQUENCE [LARGE SCALE GENOMIC DNA]</scope>
    <source>
        <strain evidence="3 5">NCTC7304</strain>
        <strain evidence="2 4">NCTC7307</strain>
    </source>
</reference>
<protein>
    <submittedName>
        <fullName evidence="2">Uncharacterized protein</fullName>
    </submittedName>
</protein>
<keyword evidence="1" id="KW-1133">Transmembrane helix</keyword>
<dbReference type="EMBL" id="UGXD01000002">
    <property type="protein sequence ID" value="SUG31768.1"/>
    <property type="molecule type" value="Genomic_DNA"/>
</dbReference>
<keyword evidence="1" id="KW-0812">Transmembrane</keyword>
<accession>A0A2X4WD29</accession>
<dbReference type="AlphaFoldDB" id="A0A2X4WD29"/>
<keyword evidence="4" id="KW-1185">Reference proteome</keyword>
<dbReference type="EMBL" id="LS483466">
    <property type="protein sequence ID" value="SQI21584.1"/>
    <property type="molecule type" value="Genomic_DNA"/>
</dbReference>
<evidence type="ECO:0000313" key="5">
    <source>
        <dbReference type="Proteomes" id="UP000254762"/>
    </source>
</evidence>
<evidence type="ECO:0000256" key="1">
    <source>
        <dbReference type="SAM" id="Phobius"/>
    </source>
</evidence>
<keyword evidence="1" id="KW-0472">Membrane</keyword>
<evidence type="ECO:0000313" key="3">
    <source>
        <dbReference type="EMBL" id="SUG31768.1"/>
    </source>
</evidence>
<dbReference type="Proteomes" id="UP000254762">
    <property type="component" value="Unassembled WGS sequence"/>
</dbReference>
<evidence type="ECO:0000313" key="2">
    <source>
        <dbReference type="EMBL" id="SQI21584.1"/>
    </source>
</evidence>
<sequence>MIWLVNKAKDKYFKWWNKKDLPEQVVLIALAPIIYGIWLVVTTW</sequence>
<gene>
    <name evidence="3" type="ORF">NCTC7304_01165</name>
    <name evidence="2" type="ORF">NCTC7307_01188</name>
</gene>
<evidence type="ECO:0000313" key="4">
    <source>
        <dbReference type="Proteomes" id="UP000248731"/>
    </source>
</evidence>
<dbReference type="Proteomes" id="UP000248731">
    <property type="component" value="Chromosome 1"/>
</dbReference>
<proteinExistence type="predicted"/>
<organism evidence="2 4">
    <name type="scientific">Salmonella enterica subsp. arizonae</name>
    <dbReference type="NCBI Taxonomy" id="59203"/>
    <lineage>
        <taxon>Bacteria</taxon>
        <taxon>Pseudomonadati</taxon>
        <taxon>Pseudomonadota</taxon>
        <taxon>Gammaproteobacteria</taxon>
        <taxon>Enterobacterales</taxon>
        <taxon>Enterobacteriaceae</taxon>
        <taxon>Salmonella</taxon>
    </lineage>
</organism>